<protein>
    <submittedName>
        <fullName evidence="2">Four helix bundle protein</fullName>
    </submittedName>
</protein>
<feature type="domain" description="bAvd-like" evidence="1">
    <location>
        <begin position="7"/>
        <end position="109"/>
    </location>
</feature>
<dbReference type="SUPFAM" id="SSF158446">
    <property type="entry name" value="IVS-encoded protein-like"/>
    <property type="match status" value="1"/>
</dbReference>
<dbReference type="EMBL" id="PFPA01000035">
    <property type="protein sequence ID" value="PIZ88183.1"/>
    <property type="molecule type" value="Genomic_DNA"/>
</dbReference>
<proteinExistence type="predicted"/>
<sequence length="114" mass="13412">MFQNLAIFEKTYELILWLYPTVNKFPKSQRFVLGQHIENTVLEILEGIIEANQERNKLPYLKKISVELDKLRILIRLSKDLKFISVRQYSFVAEKINNIGKMLGGWLKSSRAQN</sequence>
<accession>A0A2M7UW23</accession>
<dbReference type="InterPro" id="IPR012657">
    <property type="entry name" value="23S_rRNA-intervening_sequence"/>
</dbReference>
<name>A0A2M7UW23_9BACT</name>
<dbReference type="InterPro" id="IPR036583">
    <property type="entry name" value="23S_rRNA_IVS_sf"/>
</dbReference>
<dbReference type="NCBIfam" id="TIGR02436">
    <property type="entry name" value="four helix bundle protein"/>
    <property type="match status" value="1"/>
</dbReference>
<dbReference type="Proteomes" id="UP000230081">
    <property type="component" value="Unassembled WGS sequence"/>
</dbReference>
<reference evidence="3" key="1">
    <citation type="submission" date="2017-09" db="EMBL/GenBank/DDBJ databases">
        <title>Depth-based differentiation of microbial function through sediment-hosted aquifers and enrichment of novel symbionts in the deep terrestrial subsurface.</title>
        <authorList>
            <person name="Probst A.J."/>
            <person name="Ladd B."/>
            <person name="Jarett J.K."/>
            <person name="Geller-Mcgrath D.E."/>
            <person name="Sieber C.M.K."/>
            <person name="Emerson J.B."/>
            <person name="Anantharaman K."/>
            <person name="Thomas B.C."/>
            <person name="Malmstrom R."/>
            <person name="Stieglmeier M."/>
            <person name="Klingl A."/>
            <person name="Woyke T."/>
            <person name="Ryan C.M."/>
            <person name="Banfield J.F."/>
        </authorList>
    </citation>
    <scope>NUCLEOTIDE SEQUENCE [LARGE SCALE GENOMIC DNA]</scope>
</reference>
<dbReference type="NCBIfam" id="NF033474">
    <property type="entry name" value="DivGenRetAVD"/>
    <property type="match status" value="1"/>
</dbReference>
<evidence type="ECO:0000259" key="1">
    <source>
        <dbReference type="Pfam" id="PF22296"/>
    </source>
</evidence>
<evidence type="ECO:0000313" key="2">
    <source>
        <dbReference type="EMBL" id="PIZ88183.1"/>
    </source>
</evidence>
<dbReference type="CDD" id="cd16376">
    <property type="entry name" value="Avd_like"/>
    <property type="match status" value="1"/>
</dbReference>
<evidence type="ECO:0000313" key="3">
    <source>
        <dbReference type="Proteomes" id="UP000230081"/>
    </source>
</evidence>
<gene>
    <name evidence="2" type="ORF">COX91_01505</name>
</gene>
<dbReference type="Pfam" id="PF22296">
    <property type="entry name" value="bAvd"/>
    <property type="match status" value="1"/>
</dbReference>
<dbReference type="AlphaFoldDB" id="A0A2M7UW23"/>
<organism evidence="2 3">
    <name type="scientific">Candidatus Nealsonbacteria bacterium CG_4_10_14_0_2_um_filter_39_15</name>
    <dbReference type="NCBI Taxonomy" id="1974681"/>
    <lineage>
        <taxon>Bacteria</taxon>
        <taxon>Candidatus Nealsoniibacteriota</taxon>
    </lineage>
</organism>
<dbReference type="InterPro" id="IPR055360">
    <property type="entry name" value="bAvd"/>
</dbReference>
<comment type="caution">
    <text evidence="2">The sequence shown here is derived from an EMBL/GenBank/DDBJ whole genome shotgun (WGS) entry which is preliminary data.</text>
</comment>
<dbReference type="Gene3D" id="1.20.1440.60">
    <property type="entry name" value="23S rRNA-intervening sequence"/>
    <property type="match status" value="1"/>
</dbReference>